<dbReference type="InterPro" id="IPR036388">
    <property type="entry name" value="WH-like_DNA-bd_sf"/>
</dbReference>
<comment type="caution">
    <text evidence="6">The sequence shown here is derived from an EMBL/GenBank/DDBJ whole genome shotgun (WGS) entry which is preliminary data.</text>
</comment>
<dbReference type="SUPFAM" id="SSF55781">
    <property type="entry name" value="GAF domain-like"/>
    <property type="match status" value="1"/>
</dbReference>
<dbReference type="Pfam" id="PF09339">
    <property type="entry name" value="HTH_IclR"/>
    <property type="match status" value="1"/>
</dbReference>
<dbReference type="PROSITE" id="PS51077">
    <property type="entry name" value="HTH_ICLR"/>
    <property type="match status" value="1"/>
</dbReference>
<dbReference type="InterPro" id="IPR005471">
    <property type="entry name" value="Tscrpt_reg_IclR_N"/>
</dbReference>
<sequence>MAHSSSSDTTNIRSVETAFAVVELLREEEITGVGEVATALDLARSTAHNYLTTLRNLGYVVHEDGVYRLSWRFLELGEQIRDTRADYRLLGDYVTNLADRFEERAQFIVEENGEGVYLYRETGNRAVWTDSGVGKRICLHSTAAGKAILAFLPESRVEEIVRRQGLEQVTAHTISDERALIEELRRIRERGFAFNREENLERLNAVGVPVRSADGGVLGALSVSGPSHRLKGNRLEKEVPEYMLGLANEIELNLAYPS</sequence>
<evidence type="ECO:0000259" key="4">
    <source>
        <dbReference type="PROSITE" id="PS51077"/>
    </source>
</evidence>
<gene>
    <name evidence="6" type="ORF">ACFO0N_21295</name>
</gene>
<dbReference type="Pfam" id="PF01614">
    <property type="entry name" value="IclR_C"/>
    <property type="match status" value="1"/>
</dbReference>
<evidence type="ECO:0000256" key="1">
    <source>
        <dbReference type="ARBA" id="ARBA00023015"/>
    </source>
</evidence>
<dbReference type="PANTHER" id="PTHR30136">
    <property type="entry name" value="HELIX-TURN-HELIX TRANSCRIPTIONAL REGULATOR, ICLR FAMILY"/>
    <property type="match status" value="1"/>
</dbReference>
<reference evidence="6 7" key="1">
    <citation type="journal article" date="2019" name="Int. J. Syst. Evol. Microbiol.">
        <title>The Global Catalogue of Microorganisms (GCM) 10K type strain sequencing project: providing services to taxonomists for standard genome sequencing and annotation.</title>
        <authorList>
            <consortium name="The Broad Institute Genomics Platform"/>
            <consortium name="The Broad Institute Genome Sequencing Center for Infectious Disease"/>
            <person name="Wu L."/>
            <person name="Ma J."/>
        </authorList>
    </citation>
    <scope>NUCLEOTIDE SEQUENCE [LARGE SCALE GENOMIC DNA]</scope>
    <source>
        <strain evidence="6 7">CGMCC 1.12553</strain>
    </source>
</reference>
<keyword evidence="1" id="KW-0805">Transcription regulation</keyword>
<keyword evidence="2" id="KW-0238">DNA-binding</keyword>
<dbReference type="Gene3D" id="3.30.450.40">
    <property type="match status" value="1"/>
</dbReference>
<keyword evidence="3" id="KW-0804">Transcription</keyword>
<dbReference type="AlphaFoldDB" id="A0ABD5PIM3"/>
<evidence type="ECO:0000256" key="2">
    <source>
        <dbReference type="ARBA" id="ARBA00023125"/>
    </source>
</evidence>
<dbReference type="InterPro" id="IPR050707">
    <property type="entry name" value="HTH_MetabolicPath_Reg"/>
</dbReference>
<proteinExistence type="predicted"/>
<dbReference type="EMBL" id="JBHSDS010000017">
    <property type="protein sequence ID" value="MFC4360490.1"/>
    <property type="molecule type" value="Genomic_DNA"/>
</dbReference>
<dbReference type="InterPro" id="IPR029016">
    <property type="entry name" value="GAF-like_dom_sf"/>
</dbReference>
<evidence type="ECO:0000313" key="7">
    <source>
        <dbReference type="Proteomes" id="UP001595921"/>
    </source>
</evidence>
<organism evidence="6 7">
    <name type="scientific">Halobium salinum</name>
    <dbReference type="NCBI Taxonomy" id="1364940"/>
    <lineage>
        <taxon>Archaea</taxon>
        <taxon>Methanobacteriati</taxon>
        <taxon>Methanobacteriota</taxon>
        <taxon>Stenosarchaea group</taxon>
        <taxon>Halobacteria</taxon>
        <taxon>Halobacteriales</taxon>
        <taxon>Haloferacaceae</taxon>
        <taxon>Halobium</taxon>
    </lineage>
</organism>
<evidence type="ECO:0000313" key="6">
    <source>
        <dbReference type="EMBL" id="MFC4360490.1"/>
    </source>
</evidence>
<dbReference type="InterPro" id="IPR036390">
    <property type="entry name" value="WH_DNA-bd_sf"/>
</dbReference>
<name>A0ABD5PIM3_9EURY</name>
<dbReference type="GO" id="GO:0006355">
    <property type="term" value="P:regulation of DNA-templated transcription"/>
    <property type="evidence" value="ECO:0007669"/>
    <property type="project" value="UniProtKB-ARBA"/>
</dbReference>
<dbReference type="Proteomes" id="UP001595921">
    <property type="component" value="Unassembled WGS sequence"/>
</dbReference>
<dbReference type="RefSeq" id="WP_267620728.1">
    <property type="nucleotide sequence ID" value="NZ_JAODIW010000005.1"/>
</dbReference>
<feature type="domain" description="IclR-ED" evidence="5">
    <location>
        <begin position="72"/>
        <end position="256"/>
    </location>
</feature>
<dbReference type="Gene3D" id="1.10.10.10">
    <property type="entry name" value="Winged helix-like DNA-binding domain superfamily/Winged helix DNA-binding domain"/>
    <property type="match status" value="1"/>
</dbReference>
<dbReference type="PROSITE" id="PS51078">
    <property type="entry name" value="ICLR_ED"/>
    <property type="match status" value="1"/>
</dbReference>
<evidence type="ECO:0000256" key="3">
    <source>
        <dbReference type="ARBA" id="ARBA00023163"/>
    </source>
</evidence>
<evidence type="ECO:0000259" key="5">
    <source>
        <dbReference type="PROSITE" id="PS51078"/>
    </source>
</evidence>
<feature type="domain" description="HTH iclR-type" evidence="4">
    <location>
        <begin position="12"/>
        <end position="71"/>
    </location>
</feature>
<dbReference type="SUPFAM" id="SSF46785">
    <property type="entry name" value="Winged helix' DNA-binding domain"/>
    <property type="match status" value="1"/>
</dbReference>
<protein>
    <submittedName>
        <fullName evidence="6">IclR family transcriptional regulator</fullName>
    </submittedName>
</protein>
<accession>A0ABD5PIM3</accession>
<dbReference type="PANTHER" id="PTHR30136:SF35">
    <property type="entry name" value="HTH-TYPE TRANSCRIPTIONAL REGULATOR RV1719"/>
    <property type="match status" value="1"/>
</dbReference>
<dbReference type="InterPro" id="IPR014757">
    <property type="entry name" value="Tscrpt_reg_IclR_C"/>
</dbReference>
<keyword evidence="7" id="KW-1185">Reference proteome</keyword>
<dbReference type="GO" id="GO:0003677">
    <property type="term" value="F:DNA binding"/>
    <property type="evidence" value="ECO:0007669"/>
    <property type="project" value="UniProtKB-KW"/>
</dbReference>
<dbReference type="SMART" id="SM00346">
    <property type="entry name" value="HTH_ICLR"/>
    <property type="match status" value="1"/>
</dbReference>